<feature type="signal peptide" evidence="3">
    <location>
        <begin position="1"/>
        <end position="24"/>
    </location>
</feature>
<gene>
    <name evidence="5" type="ORF">VN97_g5621</name>
</gene>
<dbReference type="GO" id="GO:0008270">
    <property type="term" value="F:zinc ion binding"/>
    <property type="evidence" value="ECO:0007669"/>
    <property type="project" value="UniProtKB-KW"/>
</dbReference>
<accession>A0AAI9TIK6</accession>
<keyword evidence="1" id="KW-0479">Metal-binding</keyword>
<dbReference type="InterPro" id="IPR025836">
    <property type="entry name" value="Zn_knuckle_CX2CX4HX4C"/>
</dbReference>
<feature type="domain" description="CCHC-type" evidence="4">
    <location>
        <begin position="137"/>
        <end position="152"/>
    </location>
</feature>
<feature type="chain" id="PRO_5042573650" description="CCHC-type domain-containing protein" evidence="3">
    <location>
        <begin position="25"/>
        <end position="565"/>
    </location>
</feature>
<reference evidence="5" key="2">
    <citation type="journal article" date="2016" name="Fungal Biol.">
        <title>Ochratoxin A production by Penicillium thymicola.</title>
        <authorList>
            <person name="Nguyen H.D.T."/>
            <person name="McMullin D.R."/>
            <person name="Ponomareva E."/>
            <person name="Riley R."/>
            <person name="Pomraning K.R."/>
            <person name="Baker S.E."/>
            <person name="Seifert K.A."/>
        </authorList>
    </citation>
    <scope>NUCLEOTIDE SEQUENCE</scope>
    <source>
        <strain evidence="5">DAOM 180753</strain>
    </source>
</reference>
<dbReference type="Pfam" id="PF00098">
    <property type="entry name" value="zf-CCHC"/>
    <property type="match status" value="8"/>
</dbReference>
<feature type="domain" description="CCHC-type" evidence="4">
    <location>
        <begin position="448"/>
        <end position="463"/>
    </location>
</feature>
<evidence type="ECO:0000313" key="5">
    <source>
        <dbReference type="EMBL" id="KAJ9487686.1"/>
    </source>
</evidence>
<dbReference type="EMBL" id="LACB01000148">
    <property type="protein sequence ID" value="KAJ9487686.1"/>
    <property type="molecule type" value="Genomic_DNA"/>
</dbReference>
<protein>
    <recommendedName>
        <fullName evidence="4">CCHC-type domain-containing protein</fullName>
    </recommendedName>
</protein>
<dbReference type="PANTHER" id="PTHR23002">
    <property type="entry name" value="ZINC FINGER CCHC DOMAIN CONTAINING PROTEIN"/>
    <property type="match status" value="1"/>
</dbReference>
<feature type="domain" description="CCHC-type" evidence="4">
    <location>
        <begin position="159"/>
        <end position="174"/>
    </location>
</feature>
<evidence type="ECO:0000256" key="3">
    <source>
        <dbReference type="SAM" id="SignalP"/>
    </source>
</evidence>
<feature type="domain" description="CCHC-type" evidence="4">
    <location>
        <begin position="350"/>
        <end position="366"/>
    </location>
</feature>
<name>A0AAI9TIK6_PENTH</name>
<evidence type="ECO:0000313" key="6">
    <source>
        <dbReference type="Proteomes" id="UP001227192"/>
    </source>
</evidence>
<feature type="region of interest" description="Disordered" evidence="2">
    <location>
        <begin position="517"/>
        <end position="565"/>
    </location>
</feature>
<evidence type="ECO:0000256" key="1">
    <source>
        <dbReference type="PROSITE-ProRule" id="PRU00047"/>
    </source>
</evidence>
<dbReference type="InterPro" id="IPR036875">
    <property type="entry name" value="Znf_CCHC_sf"/>
</dbReference>
<dbReference type="Pfam" id="PF14392">
    <property type="entry name" value="zf-CCHC_4"/>
    <property type="match status" value="1"/>
</dbReference>
<feature type="domain" description="CCHC-type" evidence="4">
    <location>
        <begin position="425"/>
        <end position="440"/>
    </location>
</feature>
<feature type="domain" description="CCHC-type" evidence="4">
    <location>
        <begin position="401"/>
        <end position="416"/>
    </location>
</feature>
<dbReference type="InterPro" id="IPR001878">
    <property type="entry name" value="Znf_CCHC"/>
</dbReference>
<keyword evidence="3" id="KW-0732">Signal</keyword>
<sequence length="565" mass="63940">MFLFAFFPPPLFLFFLFFFPPTSAVNKQPSRLPRVENHVVILSLLPVFSHTSLALPRIIFLFVPLQPFTLCTKMEPNTHGARNDDFTCGQCGEPGHMTRQCPNDSVPLGQRDNNAGVAHGNYGYDNGEYAGGGDRACYNCGQEGHSKAECPEPRKMGACFNCGQEGHSKSECPKPRVFKGTCRICEKEGHPAVDCPERPPDVCKNCQAEGHRTMECKENRKFDLNRVADMLPHEGWAAMKKASDERDLDDFREALKIYSKAVPHATWADIERKMREDDFNIYIIAMDAEVDDVMSLIDLQGVLDREFVIGFFFSPKPSRGNLRDRWPANAEENLERMNNAGVLYERKVPKCLNCGELGHISRSCKEERTENERVEIKCSNCDGVGHRVRDCRQQRKNKHACRNCGSEEHVASDCPEPRSAGDVECRKCNETGHFAKDCPNVDRGPRTCRNCGSEDHIARDCDQPRDVSTVTCRNCEKKLTTTALAGHYSRDCDQPKDWSKVQCKNCGEMGHTVVRCRQPRKDEEPQDEPVFSPGSPAREEPDLLGPEANEEPFEFKRHDDNDDLW</sequence>
<feature type="domain" description="CCHC-type" evidence="4">
    <location>
        <begin position="88"/>
        <end position="103"/>
    </location>
</feature>
<reference evidence="5" key="1">
    <citation type="submission" date="2015-06" db="EMBL/GenBank/DDBJ databases">
        <authorList>
            <person name="Nguyen H."/>
        </authorList>
    </citation>
    <scope>NUCLEOTIDE SEQUENCE</scope>
    <source>
        <strain evidence="5">DAOM 180753</strain>
    </source>
</reference>
<evidence type="ECO:0000256" key="2">
    <source>
        <dbReference type="SAM" id="MobiDB-lite"/>
    </source>
</evidence>
<keyword evidence="6" id="KW-1185">Reference proteome</keyword>
<proteinExistence type="predicted"/>
<feature type="compositionally biased region" description="Basic and acidic residues" evidence="2">
    <location>
        <begin position="553"/>
        <end position="565"/>
    </location>
</feature>
<organism evidence="5 6">
    <name type="scientific">Penicillium thymicola</name>
    <dbReference type="NCBI Taxonomy" id="293382"/>
    <lineage>
        <taxon>Eukaryota</taxon>
        <taxon>Fungi</taxon>
        <taxon>Dikarya</taxon>
        <taxon>Ascomycota</taxon>
        <taxon>Pezizomycotina</taxon>
        <taxon>Eurotiomycetes</taxon>
        <taxon>Eurotiomycetidae</taxon>
        <taxon>Eurotiales</taxon>
        <taxon>Aspergillaceae</taxon>
        <taxon>Penicillium</taxon>
    </lineage>
</organism>
<dbReference type="Gene3D" id="4.10.60.10">
    <property type="entry name" value="Zinc finger, CCHC-type"/>
    <property type="match status" value="7"/>
</dbReference>
<evidence type="ECO:0000259" key="4">
    <source>
        <dbReference type="PROSITE" id="PS50158"/>
    </source>
</evidence>
<dbReference type="SMART" id="SM00343">
    <property type="entry name" value="ZnF_C2HC"/>
    <property type="match status" value="12"/>
</dbReference>
<comment type="caution">
    <text evidence="5">The sequence shown here is derived from an EMBL/GenBank/DDBJ whole genome shotgun (WGS) entry which is preliminary data.</text>
</comment>
<keyword evidence="1" id="KW-0863">Zinc-finger</keyword>
<dbReference type="SUPFAM" id="SSF57756">
    <property type="entry name" value="Retrovirus zinc finger-like domains"/>
    <property type="match status" value="6"/>
</dbReference>
<dbReference type="GO" id="GO:0003676">
    <property type="term" value="F:nucleic acid binding"/>
    <property type="evidence" value="ECO:0007669"/>
    <property type="project" value="InterPro"/>
</dbReference>
<dbReference type="PROSITE" id="PS50158">
    <property type="entry name" value="ZF_CCHC"/>
    <property type="match status" value="9"/>
</dbReference>
<dbReference type="InterPro" id="IPR051714">
    <property type="entry name" value="Znf_CCHC_NABP"/>
</dbReference>
<feature type="domain" description="CCHC-type" evidence="4">
    <location>
        <begin position="182"/>
        <end position="197"/>
    </location>
</feature>
<dbReference type="Proteomes" id="UP001227192">
    <property type="component" value="Unassembled WGS sequence"/>
</dbReference>
<keyword evidence="1" id="KW-0862">Zinc</keyword>
<dbReference type="AlphaFoldDB" id="A0AAI9TIK6"/>
<feature type="domain" description="CCHC-type" evidence="4">
    <location>
        <begin position="503"/>
        <end position="518"/>
    </location>
</feature>